<reference evidence="1" key="1">
    <citation type="submission" date="2023-04" db="EMBL/GenBank/DDBJ databases">
        <title>Draft Genome sequencing of Naganishia species isolated from polar environments using Oxford Nanopore Technology.</title>
        <authorList>
            <person name="Leo P."/>
            <person name="Venkateswaran K."/>
        </authorList>
    </citation>
    <scope>NUCLEOTIDE SEQUENCE</scope>
    <source>
        <strain evidence="1">MNA-CCFEE 5425</strain>
    </source>
</reference>
<accession>A0ACC2WLK1</accession>
<keyword evidence="2" id="KW-1185">Reference proteome</keyword>
<dbReference type="Proteomes" id="UP001243375">
    <property type="component" value="Unassembled WGS sequence"/>
</dbReference>
<sequence>MVLLKEPLIRGGCNYEDVVQIEVLWNMRMQGILEALTEAQDGGEENLTVSACSSLTACHAESLPCHQEIERTVITKNPPYLPSELLNVIATALIDTQDLRTCAMLNRTCRDTHYGTLPTLWNTLVLQTDLGARPFVETEAWQELVSRKGFQHVKFFVLETLGASAFAVMTAPQIFESHEVEKSMQNVRAVIVTDSSSWPRPSVATSKNGALAKIKDGRFTGIRLTSKYTYASSDLYQLLYALGQGQFLVLHVFPSADSPSALPANSTNLFPFKAAELGPVAHIGCITLNLYHEPEEKDEYREITSRVMTEMLALVAYSRGLFDAHDVGADGVDFYEATTVDIIGVDGEMAVTCMEAFAAALRIAPGLATISLQLQMDILAPSIALTRRIISPLKDVYSVAMSSVGWEKAGKVKVSLVSGSQHVSVCLHPGGEKEQGGYTVLEIILTDYSGFILEKGELNSWLNADVVRAQAHVDIGSGDNSRLIVAPEAEHQFPRGGG</sequence>
<proteinExistence type="predicted"/>
<gene>
    <name evidence="1" type="ORF">QFC22_006254</name>
</gene>
<evidence type="ECO:0000313" key="1">
    <source>
        <dbReference type="EMBL" id="KAJ9112507.1"/>
    </source>
</evidence>
<dbReference type="EMBL" id="JASBWU010000025">
    <property type="protein sequence ID" value="KAJ9112507.1"/>
    <property type="molecule type" value="Genomic_DNA"/>
</dbReference>
<comment type="caution">
    <text evidence="1">The sequence shown here is derived from an EMBL/GenBank/DDBJ whole genome shotgun (WGS) entry which is preliminary data.</text>
</comment>
<organism evidence="1 2">
    <name type="scientific">Naganishia vaughanmartiniae</name>
    <dbReference type="NCBI Taxonomy" id="1424756"/>
    <lineage>
        <taxon>Eukaryota</taxon>
        <taxon>Fungi</taxon>
        <taxon>Dikarya</taxon>
        <taxon>Basidiomycota</taxon>
        <taxon>Agaricomycotina</taxon>
        <taxon>Tremellomycetes</taxon>
        <taxon>Filobasidiales</taxon>
        <taxon>Filobasidiaceae</taxon>
        <taxon>Naganishia</taxon>
    </lineage>
</organism>
<protein>
    <submittedName>
        <fullName evidence="1">Uncharacterized protein</fullName>
    </submittedName>
</protein>
<evidence type="ECO:0000313" key="2">
    <source>
        <dbReference type="Proteomes" id="UP001243375"/>
    </source>
</evidence>
<name>A0ACC2WLK1_9TREE</name>